<name>A0A6I4USN4_9SPHN</name>
<sequence length="454" mass="46921">MNRTAESTRTAKLAATTALAAALLAGCATSPAPRADLSAGKAEAALAQGKHGRAIEHAEAAVLAEPRNAAYRAMLGSAYLDAGRFASAVTTFDDAVKLGDSSPRTALSLALALIGIADYHQATVVLGQAEADIAADDLGLAYALAGEAERGIHIMSHAIRGGDNTPKMRQNLAYAYALAGRWKEARLMAAQDVPADKLGARIEEWAHMVQPQAWQARVAALLGAPVGVADRGQPVQLALANHPSVEELAGHAAAPAAPTEEIPPPPVLADNGELLPVGDSAPLTAVPAPAAAQAEPNGLQQAFAALAPAVAKLAQVTHDAMQFVQQPVIQPAPTRAVAAPKRAAAVPAARPARTTQAEGTHLVQLGSFLSEQSARRAWTTYTKRYPQLAGHKMVISQAVLDGKRYFRVSAAGFGQASSAALCGQLKTKGQGCIAYAESRPLPGAIDTGVRLARR</sequence>
<dbReference type="Pfam" id="PF13432">
    <property type="entry name" value="TPR_16"/>
    <property type="match status" value="1"/>
</dbReference>
<evidence type="ECO:0000259" key="3">
    <source>
        <dbReference type="Pfam" id="PF05036"/>
    </source>
</evidence>
<dbReference type="Pfam" id="PF05036">
    <property type="entry name" value="SPOR"/>
    <property type="match status" value="1"/>
</dbReference>
<keyword evidence="5" id="KW-1185">Reference proteome</keyword>
<feature type="repeat" description="TPR" evidence="1">
    <location>
        <begin position="69"/>
        <end position="102"/>
    </location>
</feature>
<dbReference type="EMBL" id="WTYK01000004">
    <property type="protein sequence ID" value="MXP41791.1"/>
    <property type="molecule type" value="Genomic_DNA"/>
</dbReference>
<reference evidence="4 5" key="1">
    <citation type="submission" date="2019-12" db="EMBL/GenBank/DDBJ databases">
        <title>Genomic-based taxomic classification of the family Erythrobacteraceae.</title>
        <authorList>
            <person name="Xu L."/>
        </authorList>
    </citation>
    <scope>NUCLEOTIDE SEQUENCE [LARGE SCALE GENOMIC DNA]</scope>
    <source>
        <strain evidence="4 5">MCCC 1K02066</strain>
    </source>
</reference>
<dbReference type="SUPFAM" id="SSF48452">
    <property type="entry name" value="TPR-like"/>
    <property type="match status" value="1"/>
</dbReference>
<dbReference type="InterPro" id="IPR019734">
    <property type="entry name" value="TPR_rpt"/>
</dbReference>
<evidence type="ECO:0000313" key="5">
    <source>
        <dbReference type="Proteomes" id="UP000469159"/>
    </source>
</evidence>
<dbReference type="Gene3D" id="1.25.40.10">
    <property type="entry name" value="Tetratricopeptide repeat domain"/>
    <property type="match status" value="1"/>
</dbReference>
<dbReference type="SMART" id="SM00028">
    <property type="entry name" value="TPR"/>
    <property type="match status" value="2"/>
</dbReference>
<dbReference type="PROSITE" id="PS51257">
    <property type="entry name" value="PROKAR_LIPOPROTEIN"/>
    <property type="match status" value="1"/>
</dbReference>
<protein>
    <submittedName>
        <fullName evidence="4">Tetratricopeptide repeat protein</fullName>
    </submittedName>
</protein>
<comment type="caution">
    <text evidence="4">The sequence shown here is derived from an EMBL/GenBank/DDBJ whole genome shotgun (WGS) entry which is preliminary data.</text>
</comment>
<organism evidence="4 5">
    <name type="scientific">Croceibacterium soli</name>
    <dbReference type="NCBI Taxonomy" id="1739690"/>
    <lineage>
        <taxon>Bacteria</taxon>
        <taxon>Pseudomonadati</taxon>
        <taxon>Pseudomonadota</taxon>
        <taxon>Alphaproteobacteria</taxon>
        <taxon>Sphingomonadales</taxon>
        <taxon>Erythrobacteraceae</taxon>
        <taxon>Croceibacterium</taxon>
    </lineage>
</organism>
<dbReference type="InterPro" id="IPR007730">
    <property type="entry name" value="SPOR-like_dom"/>
</dbReference>
<dbReference type="InterPro" id="IPR011990">
    <property type="entry name" value="TPR-like_helical_dom_sf"/>
</dbReference>
<keyword evidence="2" id="KW-0732">Signal</keyword>
<dbReference type="GO" id="GO:0042834">
    <property type="term" value="F:peptidoglycan binding"/>
    <property type="evidence" value="ECO:0007669"/>
    <property type="project" value="InterPro"/>
</dbReference>
<dbReference type="AlphaFoldDB" id="A0A6I4USN4"/>
<dbReference type="PROSITE" id="PS50005">
    <property type="entry name" value="TPR"/>
    <property type="match status" value="1"/>
</dbReference>
<evidence type="ECO:0000256" key="1">
    <source>
        <dbReference type="PROSITE-ProRule" id="PRU00339"/>
    </source>
</evidence>
<evidence type="ECO:0000313" key="4">
    <source>
        <dbReference type="EMBL" id="MXP41791.1"/>
    </source>
</evidence>
<keyword evidence="1" id="KW-0802">TPR repeat</keyword>
<gene>
    <name evidence="4" type="ORF">GRI75_09075</name>
</gene>
<accession>A0A6I4USN4</accession>
<feature type="chain" id="PRO_5026027939" evidence="2">
    <location>
        <begin position="21"/>
        <end position="454"/>
    </location>
</feature>
<proteinExistence type="predicted"/>
<dbReference type="OrthoDB" id="7388953at2"/>
<feature type="signal peptide" evidence="2">
    <location>
        <begin position="1"/>
        <end position="20"/>
    </location>
</feature>
<dbReference type="RefSeq" id="WP_160746635.1">
    <property type="nucleotide sequence ID" value="NZ_WTYK01000004.1"/>
</dbReference>
<dbReference type="InterPro" id="IPR036680">
    <property type="entry name" value="SPOR-like_sf"/>
</dbReference>
<dbReference type="Gene3D" id="3.30.70.1070">
    <property type="entry name" value="Sporulation related repeat"/>
    <property type="match status" value="1"/>
</dbReference>
<feature type="domain" description="SPOR" evidence="3">
    <location>
        <begin position="358"/>
        <end position="434"/>
    </location>
</feature>
<dbReference type="Proteomes" id="UP000469159">
    <property type="component" value="Unassembled WGS sequence"/>
</dbReference>
<evidence type="ECO:0000256" key="2">
    <source>
        <dbReference type="SAM" id="SignalP"/>
    </source>
</evidence>